<dbReference type="STRING" id="765440.A0A0C3FD47"/>
<evidence type="ECO:0000313" key="2">
    <source>
        <dbReference type="EMBL" id="KIM77634.1"/>
    </source>
</evidence>
<feature type="compositionally biased region" description="Low complexity" evidence="1">
    <location>
        <begin position="179"/>
        <end position="198"/>
    </location>
</feature>
<feature type="region of interest" description="Disordered" evidence="1">
    <location>
        <begin position="176"/>
        <end position="200"/>
    </location>
</feature>
<organism evidence="2 3">
    <name type="scientific">Piloderma croceum (strain F 1598)</name>
    <dbReference type="NCBI Taxonomy" id="765440"/>
    <lineage>
        <taxon>Eukaryota</taxon>
        <taxon>Fungi</taxon>
        <taxon>Dikarya</taxon>
        <taxon>Basidiomycota</taxon>
        <taxon>Agaricomycotina</taxon>
        <taxon>Agaricomycetes</taxon>
        <taxon>Agaricomycetidae</taxon>
        <taxon>Atheliales</taxon>
        <taxon>Atheliaceae</taxon>
        <taxon>Piloderma</taxon>
    </lineage>
</organism>
<feature type="region of interest" description="Disordered" evidence="1">
    <location>
        <begin position="334"/>
        <end position="390"/>
    </location>
</feature>
<reference evidence="3" key="2">
    <citation type="submission" date="2015-01" db="EMBL/GenBank/DDBJ databases">
        <title>Evolutionary Origins and Diversification of the Mycorrhizal Mutualists.</title>
        <authorList>
            <consortium name="DOE Joint Genome Institute"/>
            <consortium name="Mycorrhizal Genomics Consortium"/>
            <person name="Kohler A."/>
            <person name="Kuo A."/>
            <person name="Nagy L.G."/>
            <person name="Floudas D."/>
            <person name="Copeland A."/>
            <person name="Barry K.W."/>
            <person name="Cichocki N."/>
            <person name="Veneault-Fourrey C."/>
            <person name="LaButti K."/>
            <person name="Lindquist E.A."/>
            <person name="Lipzen A."/>
            <person name="Lundell T."/>
            <person name="Morin E."/>
            <person name="Murat C."/>
            <person name="Riley R."/>
            <person name="Ohm R."/>
            <person name="Sun H."/>
            <person name="Tunlid A."/>
            <person name="Henrissat B."/>
            <person name="Grigoriev I.V."/>
            <person name="Hibbett D.S."/>
            <person name="Martin F."/>
        </authorList>
    </citation>
    <scope>NUCLEOTIDE SEQUENCE [LARGE SCALE GENOMIC DNA]</scope>
    <source>
        <strain evidence="3">F 1598</strain>
    </source>
</reference>
<evidence type="ECO:0000256" key="1">
    <source>
        <dbReference type="SAM" id="MobiDB-lite"/>
    </source>
</evidence>
<sequence length="449" mass="46747">MRLQYARLKVEHGWQRQNLNEVENLYFHHSAVGRTSTNSGNTTNNANRAAASKVGHLAAPPVVTFQLGGTGVEGAETGEATESGTGIHNKEMPGVHVFSAGQETASGTTDTEQMEKTDVGCDATNDESQLDPRILMESAEWGAVERRNSGDLAQGVGMAQIQVQYAPSLTSTSPWLVGTPSAQSQTTQSPTSTVPPNSLNATNQVALHPYFASYPQTQLPYPVHTPPHSQSQPPQQTPLRLSNVPRPEVSVPPTSLPDTAAPISQNPPRSRSGSASPWQNGNHTNANPTVNTDANASTSPAATTSSNNGFGSSALTYDSFWSGFRGSTTPTAMVSLPASTSTPASTTSTPSVTGGRTRTRSTNPANSTSTRTTTTTAPAAPVAVIPPPTSTSNPFDMDLSMSMNLSNMNMNMAMAMGGMNMGMLGMGMGLGVVDDNADGGSGGSYGFGQ</sequence>
<dbReference type="EMBL" id="KN833023">
    <property type="protein sequence ID" value="KIM77634.1"/>
    <property type="molecule type" value="Genomic_DNA"/>
</dbReference>
<evidence type="ECO:0000313" key="3">
    <source>
        <dbReference type="Proteomes" id="UP000054166"/>
    </source>
</evidence>
<feature type="compositionally biased region" description="Polar residues" evidence="1">
    <location>
        <begin position="252"/>
        <end position="290"/>
    </location>
</feature>
<name>A0A0C3FD47_PILCF</name>
<feature type="region of interest" description="Disordered" evidence="1">
    <location>
        <begin position="217"/>
        <end position="312"/>
    </location>
</feature>
<protein>
    <submittedName>
        <fullName evidence="2">Uncharacterized protein</fullName>
    </submittedName>
</protein>
<dbReference type="AlphaFoldDB" id="A0A0C3FD47"/>
<dbReference type="HOGENOM" id="CLU_609896_0_0_1"/>
<feature type="compositionally biased region" description="Low complexity" evidence="1">
    <location>
        <begin position="226"/>
        <end position="238"/>
    </location>
</feature>
<accession>A0A0C3FD47</accession>
<dbReference type="OrthoDB" id="2359117at2759"/>
<gene>
    <name evidence="2" type="ORF">PILCRDRAFT_615634</name>
</gene>
<dbReference type="Proteomes" id="UP000054166">
    <property type="component" value="Unassembled WGS sequence"/>
</dbReference>
<keyword evidence="3" id="KW-1185">Reference proteome</keyword>
<reference evidence="2 3" key="1">
    <citation type="submission" date="2014-04" db="EMBL/GenBank/DDBJ databases">
        <authorList>
            <consortium name="DOE Joint Genome Institute"/>
            <person name="Kuo A."/>
            <person name="Tarkka M."/>
            <person name="Buscot F."/>
            <person name="Kohler A."/>
            <person name="Nagy L.G."/>
            <person name="Floudas D."/>
            <person name="Copeland A."/>
            <person name="Barry K.W."/>
            <person name="Cichocki N."/>
            <person name="Veneault-Fourrey C."/>
            <person name="LaButti K."/>
            <person name="Lindquist E.A."/>
            <person name="Lipzen A."/>
            <person name="Lundell T."/>
            <person name="Morin E."/>
            <person name="Murat C."/>
            <person name="Sun H."/>
            <person name="Tunlid A."/>
            <person name="Henrissat B."/>
            <person name="Grigoriev I.V."/>
            <person name="Hibbett D.S."/>
            <person name="Martin F."/>
            <person name="Nordberg H.P."/>
            <person name="Cantor M.N."/>
            <person name="Hua S.X."/>
        </authorList>
    </citation>
    <scope>NUCLEOTIDE SEQUENCE [LARGE SCALE GENOMIC DNA]</scope>
    <source>
        <strain evidence="2 3">F 1598</strain>
    </source>
</reference>
<dbReference type="InParanoid" id="A0A0C3FD47"/>
<feature type="compositionally biased region" description="Low complexity" evidence="1">
    <location>
        <begin position="334"/>
        <end position="383"/>
    </location>
</feature>
<feature type="compositionally biased region" description="Low complexity" evidence="1">
    <location>
        <begin position="291"/>
        <end position="308"/>
    </location>
</feature>
<proteinExistence type="predicted"/>